<evidence type="ECO:0000313" key="2">
    <source>
        <dbReference type="EMBL" id="ABL85043.1"/>
    </source>
</evidence>
<dbReference type="EMBL" id="EF059989">
    <property type="protein sequence ID" value="ABL85043.1"/>
    <property type="molecule type" value="Genomic_DNA"/>
</dbReference>
<sequence>MMTVAESRRSRRLQTSPSPPPPELLQARSRRIRCSSCTRRTVRLTGASTSVKGSSHIPTSKINILPQIPSLSSSSSSFLVDSGVKQPVVVWFATTTTNLTALMNQSIRATTMIDSPATTSPSTHCHLSYGRSKR</sequence>
<gene>
    <name evidence="2" type="ORF">57h21.17</name>
</gene>
<reference evidence="2" key="1">
    <citation type="journal article" date="2007" name="Plant J.">
        <title>Comparison of orthologous loci from small grass genomes Brachypodium and rice: implications for wheat genomics and grass genome annotation.</title>
        <authorList>
            <person name="Bossolini E."/>
            <person name="Wicker T."/>
            <person name="Knobel P.A."/>
            <person name="Keller B."/>
        </authorList>
    </citation>
    <scope>NUCLEOTIDE SEQUENCE</scope>
</reference>
<organism evidence="2">
    <name type="scientific">Brachypodium sylvaticum</name>
    <name type="common">False brome</name>
    <dbReference type="NCBI Taxonomy" id="29664"/>
    <lineage>
        <taxon>Eukaryota</taxon>
        <taxon>Viridiplantae</taxon>
        <taxon>Streptophyta</taxon>
        <taxon>Embryophyta</taxon>
        <taxon>Tracheophyta</taxon>
        <taxon>Spermatophyta</taxon>
        <taxon>Magnoliopsida</taxon>
        <taxon>Liliopsida</taxon>
        <taxon>Poales</taxon>
        <taxon>Poaceae</taxon>
        <taxon>BOP clade</taxon>
        <taxon>Pooideae</taxon>
        <taxon>Stipodae</taxon>
        <taxon>Brachypodieae</taxon>
        <taxon>Brachypodium</taxon>
    </lineage>
</organism>
<accession>A1YKF3</accession>
<protein>
    <submittedName>
        <fullName evidence="2">Uncharacterized protein</fullName>
    </submittedName>
</protein>
<dbReference type="AlphaFoldDB" id="A1YKF3"/>
<feature type="region of interest" description="Disordered" evidence="1">
    <location>
        <begin position="1"/>
        <end position="29"/>
    </location>
</feature>
<feature type="region of interest" description="Disordered" evidence="1">
    <location>
        <begin position="114"/>
        <end position="134"/>
    </location>
</feature>
<evidence type="ECO:0000256" key="1">
    <source>
        <dbReference type="SAM" id="MobiDB-lite"/>
    </source>
</evidence>
<feature type="compositionally biased region" description="Polar residues" evidence="1">
    <location>
        <begin position="114"/>
        <end position="125"/>
    </location>
</feature>
<name>A1YKF3_BRASY</name>
<proteinExistence type="predicted"/>